<comment type="similarity">
    <text evidence="1">Belongs to the protein phosphatase inhibitor 2 family.</text>
</comment>
<feature type="compositionally biased region" description="Acidic residues" evidence="2">
    <location>
        <begin position="118"/>
        <end position="131"/>
    </location>
</feature>
<dbReference type="PANTHER" id="PTHR12398:SF20">
    <property type="entry name" value="PROTEIN PHOSPHATASE 1 REGULATORY INHIBITOR SUBUNIT 2"/>
    <property type="match status" value="1"/>
</dbReference>
<sequence>MNKVEMSTVMAGRSSDPKDNLKMKPPKGILKSSSSFEAPDGPSGSRKFHKNNKETTFDEMNILETLHPPGKDYGHMKIDEPKTPFERDVPDSCPVDPEDLAKRIAEESQKPLRSQSPVEEEEDSETEETPEEKEKRRQFEMKRKAHYNEFLMAKKKLQELKDEEEEEEE</sequence>
<evidence type="ECO:0000256" key="1">
    <source>
        <dbReference type="ARBA" id="ARBA00005472"/>
    </source>
</evidence>
<organism evidence="3">
    <name type="scientific">Riptortus pedestris</name>
    <name type="common">Bean bug</name>
    <dbReference type="NCBI Taxonomy" id="329032"/>
    <lineage>
        <taxon>Eukaryota</taxon>
        <taxon>Metazoa</taxon>
        <taxon>Ecdysozoa</taxon>
        <taxon>Arthropoda</taxon>
        <taxon>Hexapoda</taxon>
        <taxon>Insecta</taxon>
        <taxon>Pterygota</taxon>
        <taxon>Neoptera</taxon>
        <taxon>Paraneoptera</taxon>
        <taxon>Hemiptera</taxon>
        <taxon>Heteroptera</taxon>
        <taxon>Panheteroptera</taxon>
        <taxon>Pentatomomorpha</taxon>
        <taxon>Coreoidea</taxon>
        <taxon>Alydidae</taxon>
        <taxon>Riptortus</taxon>
    </lineage>
</organism>
<accession>R4WDK3</accession>
<proteinExistence type="evidence at transcript level"/>
<evidence type="ECO:0000256" key="2">
    <source>
        <dbReference type="SAM" id="MobiDB-lite"/>
    </source>
</evidence>
<reference evidence="3" key="1">
    <citation type="journal article" date="2013" name="PLoS ONE">
        <title>Gene expression in gut symbiotic organ of stinkbug affected by extracellular bacterial symbiont.</title>
        <authorList>
            <person name="Futahashi R."/>
            <person name="Tanaka K."/>
            <person name="Tanahashi M."/>
            <person name="Nikoh N."/>
            <person name="Kikuchi Y."/>
            <person name="Lee B.L."/>
            <person name="Fukatsu T."/>
        </authorList>
    </citation>
    <scope>NUCLEOTIDE SEQUENCE</scope>
    <source>
        <tissue evidence="3">Midgut</tissue>
    </source>
</reference>
<dbReference type="Gene3D" id="6.10.250.1050">
    <property type="match status" value="2"/>
</dbReference>
<dbReference type="GO" id="GO:0004864">
    <property type="term" value="F:protein phosphatase inhibitor activity"/>
    <property type="evidence" value="ECO:0007669"/>
    <property type="project" value="InterPro"/>
</dbReference>
<dbReference type="AlphaFoldDB" id="R4WDK3"/>
<dbReference type="InterPro" id="IPR007062">
    <property type="entry name" value="PPI-2"/>
</dbReference>
<dbReference type="PANTHER" id="PTHR12398">
    <property type="entry name" value="PROTEIN PHOSPHATASE INHIBITOR"/>
    <property type="match status" value="1"/>
</dbReference>
<protein>
    <submittedName>
        <fullName evidence="3">Protein phosphatase inhibitor 2</fullName>
    </submittedName>
</protein>
<feature type="region of interest" description="Disordered" evidence="2">
    <location>
        <begin position="1"/>
        <end position="140"/>
    </location>
</feature>
<dbReference type="EMBL" id="AK417773">
    <property type="protein sequence ID" value="BAN20988.1"/>
    <property type="molecule type" value="mRNA"/>
</dbReference>
<dbReference type="Pfam" id="PF04979">
    <property type="entry name" value="IPP-2"/>
    <property type="match status" value="1"/>
</dbReference>
<feature type="compositionally biased region" description="Basic and acidic residues" evidence="2">
    <location>
        <begin position="69"/>
        <end position="90"/>
    </location>
</feature>
<dbReference type="GO" id="GO:0009966">
    <property type="term" value="P:regulation of signal transduction"/>
    <property type="evidence" value="ECO:0007669"/>
    <property type="project" value="InterPro"/>
</dbReference>
<name>R4WDK3_RIPPE</name>
<evidence type="ECO:0000313" key="3">
    <source>
        <dbReference type="EMBL" id="BAN20988.1"/>
    </source>
</evidence>
<feature type="compositionally biased region" description="Basic and acidic residues" evidence="2">
    <location>
        <begin position="99"/>
        <end position="110"/>
    </location>
</feature>